<dbReference type="InterPro" id="IPR045028">
    <property type="entry name" value="DinG/Rad3-like"/>
</dbReference>
<evidence type="ECO:0000256" key="10">
    <source>
        <dbReference type="ARBA" id="ARBA00023014"/>
    </source>
</evidence>
<evidence type="ECO:0000256" key="2">
    <source>
        <dbReference type="ARBA" id="ARBA00022485"/>
    </source>
</evidence>
<dbReference type="RefSeq" id="XP_067068012.1">
    <property type="nucleotide sequence ID" value="XM_067210805.1"/>
</dbReference>
<dbReference type="GO" id="GO:0051539">
    <property type="term" value="F:4 iron, 4 sulfur cluster binding"/>
    <property type="evidence" value="ECO:0007669"/>
    <property type="project" value="UniProtKB-KW"/>
</dbReference>
<keyword evidence="13" id="KW-0413">Isomerase</keyword>
<dbReference type="PROSITE" id="PS51193">
    <property type="entry name" value="HELICASE_ATP_BIND_2"/>
    <property type="match status" value="1"/>
</dbReference>
<dbReference type="GO" id="GO:0010569">
    <property type="term" value="P:regulation of double-strand break repair via homologous recombination"/>
    <property type="evidence" value="ECO:0007669"/>
    <property type="project" value="TreeGrafter"/>
</dbReference>
<keyword evidence="14" id="KW-0539">Nucleus</keyword>
<name>A0A1J4MPN6_9CRYT</name>
<dbReference type="AlphaFoldDB" id="A0A1J4MPN6"/>
<evidence type="ECO:0000259" key="15">
    <source>
        <dbReference type="PROSITE" id="PS51193"/>
    </source>
</evidence>
<evidence type="ECO:0000256" key="4">
    <source>
        <dbReference type="ARBA" id="ARBA00022741"/>
    </source>
</evidence>
<evidence type="ECO:0000256" key="6">
    <source>
        <dbReference type="ARBA" id="ARBA00022801"/>
    </source>
</evidence>
<dbReference type="InterPro" id="IPR014013">
    <property type="entry name" value="Helic_SF1/SF2_ATP-bd_DinG/Rad3"/>
</dbReference>
<evidence type="ECO:0000256" key="12">
    <source>
        <dbReference type="ARBA" id="ARBA00023204"/>
    </source>
</evidence>
<dbReference type="GO" id="GO:0045910">
    <property type="term" value="P:negative regulation of DNA recombination"/>
    <property type="evidence" value="ECO:0007669"/>
    <property type="project" value="TreeGrafter"/>
</dbReference>
<dbReference type="Pfam" id="PF13307">
    <property type="entry name" value="Helicase_C_2"/>
    <property type="match status" value="1"/>
</dbReference>
<evidence type="ECO:0000256" key="3">
    <source>
        <dbReference type="ARBA" id="ARBA00022723"/>
    </source>
</evidence>
<dbReference type="GO" id="GO:0005524">
    <property type="term" value="F:ATP binding"/>
    <property type="evidence" value="ECO:0007669"/>
    <property type="project" value="UniProtKB-KW"/>
</dbReference>
<evidence type="ECO:0000256" key="1">
    <source>
        <dbReference type="ARBA" id="ARBA00004123"/>
    </source>
</evidence>
<dbReference type="InterPro" id="IPR027417">
    <property type="entry name" value="P-loop_NTPase"/>
</dbReference>
<keyword evidence="12" id="KW-0234">DNA repair</keyword>
<keyword evidence="4" id="KW-0547">Nucleotide-binding</keyword>
<sequence>MDPVLNVYTIDDYSVNFPYKAYDCQITYMEKVLHSLKHRKHALLESPTGTGKTMCLLASTLAFQRDCIVKYNSTRKLNNSCEVDGNLKITGTSNLYEEEHDTKLEIDKSYNLNEEHGNSNLKKQKNEFILPRIIYSSRTHSQLSQVMRELRSSKIVEALWKNLNDLNIDNSLRQDSPISKKQRNIMKKPGNKLFKATILGSRDQLCVHPKISKYRGSALVKNCRKTTKEGKCRYHNNLKQANMTGIAGDIEDIEDLRRIASTDSGYFCPFYATREIANICNVILLPYNYLLDSITRQNLKLDLNNTIIILDEAHNVESVAEEAYSYDLRDIDLALSQKAIQNMLEAARSGLLKERESDKKEDDISISFDIEIAIHLATSVYELSKLIRDIPCKLPNNRNERIRSKLGDVEGTIFPGSYIHTLFKSAGFTIDKFQDMDECLTSMINFGQGLSGNISDLSSLSDITPIQLNSRIGALERFQRCLRLTFNTCTISNPQWFKVYVHYEISQQNRLNSEESIDINRDIDTEYDGNYYNLCLSFWCFSPAAALTSLVSSGVRSLIVTSGTLSPLDTLAQQFSCANFSFEVFLENDHVINGNEQLWVAAIEQGAPENKTQLIGSFESRSNPAYFEALGSTVLDSVKRIPGGVLLFFASYTLMDQAINLWTTQGLMNRIKALKSVFVEPRNSYELNSILESYKSCIELKSKNNVKSNSLDKLTNFTNITKKYTNFGSLLIAVCRGKISEGIDFSDDTCRGVIIAGMPFPSIADPRVCLKKQYMDEYRMDGRRWYNQQAIRAVNQAVGRVVRHRLDYGAVIFADKRFTHTNIRNQLSKWLRGHIKCLEYLNTTSLNSISTFFNRDLHNKLIGNSNNLNDNKLDLLSNEVDESIKSNINTTSDKLCIPIVGNNLRNEVTNLLQKLPQNNIGNTQRLTIENKELNQNIHNNIRTINIPWKKSKIDSSVNYTKDEQKVHFNFIPISSPNKNLGRTDKKGSLLFDKAKSTLTIEEYLNLKSYLFNLDNLNSTILVKIIDCFLPDNITDYKTFNERSILARNFQIFIPEHFKMVYISFINNKATSFEICKDKALLNALESQNE</sequence>
<evidence type="ECO:0000256" key="8">
    <source>
        <dbReference type="ARBA" id="ARBA00022840"/>
    </source>
</evidence>
<dbReference type="GO" id="GO:0090657">
    <property type="term" value="P:telomeric loop disassembly"/>
    <property type="evidence" value="ECO:0007669"/>
    <property type="project" value="TreeGrafter"/>
</dbReference>
<dbReference type="InterPro" id="IPR057498">
    <property type="entry name" value="Rtel1_ARCH"/>
</dbReference>
<keyword evidence="9" id="KW-0408">Iron</keyword>
<dbReference type="VEuPathDB" id="CryptoDB:cand_005640"/>
<evidence type="ECO:0000256" key="11">
    <source>
        <dbReference type="ARBA" id="ARBA00023125"/>
    </source>
</evidence>
<evidence type="ECO:0000313" key="16">
    <source>
        <dbReference type="EMBL" id="OII76166.1"/>
    </source>
</evidence>
<dbReference type="GeneID" id="92364749"/>
<dbReference type="GO" id="GO:0003678">
    <property type="term" value="F:DNA helicase activity"/>
    <property type="evidence" value="ECO:0007669"/>
    <property type="project" value="InterPro"/>
</dbReference>
<keyword evidence="5" id="KW-0227">DNA damage</keyword>
<dbReference type="InterPro" id="IPR006554">
    <property type="entry name" value="Helicase-like_DEXD_c2"/>
</dbReference>
<organism evidence="16 17">
    <name type="scientific">Cryptosporidium andersoni</name>
    <dbReference type="NCBI Taxonomy" id="117008"/>
    <lineage>
        <taxon>Eukaryota</taxon>
        <taxon>Sar</taxon>
        <taxon>Alveolata</taxon>
        <taxon>Apicomplexa</taxon>
        <taxon>Conoidasida</taxon>
        <taxon>Coccidia</taxon>
        <taxon>Eucoccidiorida</taxon>
        <taxon>Eimeriorina</taxon>
        <taxon>Cryptosporidiidae</taxon>
        <taxon>Cryptosporidium</taxon>
    </lineage>
</organism>
<dbReference type="GO" id="GO:0005634">
    <property type="term" value="C:nucleus"/>
    <property type="evidence" value="ECO:0007669"/>
    <property type="project" value="UniProtKB-SubCell"/>
</dbReference>
<dbReference type="Pfam" id="PF23109">
    <property type="entry name" value="ARCH_RTEL1"/>
    <property type="match status" value="1"/>
</dbReference>
<accession>A0A1J4MPN6</accession>
<comment type="subcellular location">
    <subcellularLocation>
        <location evidence="1">Nucleus</location>
    </subcellularLocation>
</comment>
<dbReference type="InterPro" id="IPR013020">
    <property type="entry name" value="Rad3/Chl1-like"/>
</dbReference>
<dbReference type="InterPro" id="IPR010614">
    <property type="entry name" value="RAD3-like_helicase_DEAD"/>
</dbReference>
<proteinExistence type="predicted"/>
<keyword evidence="11" id="KW-0238">DNA-binding</keyword>
<evidence type="ECO:0000256" key="14">
    <source>
        <dbReference type="ARBA" id="ARBA00023242"/>
    </source>
</evidence>
<keyword evidence="2" id="KW-0004">4Fe-4S</keyword>
<dbReference type="Gene3D" id="3.40.50.300">
    <property type="entry name" value="P-loop containing nucleotide triphosphate hydrolases"/>
    <property type="match status" value="2"/>
</dbReference>
<keyword evidence="17" id="KW-1185">Reference proteome</keyword>
<dbReference type="Proteomes" id="UP000186804">
    <property type="component" value="Unassembled WGS sequence"/>
</dbReference>
<gene>
    <name evidence="16" type="ORF">cand_005640</name>
</gene>
<keyword evidence="3" id="KW-0479">Metal-binding</keyword>
<comment type="caution">
    <text evidence="16">The sequence shown here is derived from an EMBL/GenBank/DDBJ whole genome shotgun (WGS) entry which is preliminary data.</text>
</comment>
<dbReference type="GO" id="GO:0006281">
    <property type="term" value="P:DNA repair"/>
    <property type="evidence" value="ECO:0007669"/>
    <property type="project" value="UniProtKB-KW"/>
</dbReference>
<dbReference type="EMBL" id="LRBS01000067">
    <property type="protein sequence ID" value="OII76166.1"/>
    <property type="molecule type" value="Genomic_DNA"/>
</dbReference>
<reference evidence="16 17" key="1">
    <citation type="submission" date="2016-10" db="EMBL/GenBank/DDBJ databases">
        <title>Reductive evolution of mitochondrial metabolism and differential evolution of invasion-related proteins in Cryptosporidium.</title>
        <authorList>
            <person name="Liu S."/>
            <person name="Roellig D.M."/>
            <person name="Guo Y."/>
            <person name="Li N."/>
            <person name="Frace M.A."/>
            <person name="Tang K."/>
            <person name="Zhang L."/>
            <person name="Feng Y."/>
            <person name="Xiao L."/>
        </authorList>
    </citation>
    <scope>NUCLEOTIDE SEQUENCE [LARGE SCALE GENOMIC DNA]</scope>
    <source>
        <strain evidence="16">30847</strain>
    </source>
</reference>
<feature type="domain" description="Helicase ATP-binding" evidence="15">
    <location>
        <begin position="11"/>
        <end position="368"/>
    </location>
</feature>
<dbReference type="SMART" id="SM00488">
    <property type="entry name" value="DEXDc2"/>
    <property type="match status" value="1"/>
</dbReference>
<keyword evidence="8" id="KW-0067">ATP-binding</keyword>
<dbReference type="NCBIfam" id="TIGR00604">
    <property type="entry name" value="rad3"/>
    <property type="match status" value="1"/>
</dbReference>
<dbReference type="GO" id="GO:0046872">
    <property type="term" value="F:metal ion binding"/>
    <property type="evidence" value="ECO:0007669"/>
    <property type="project" value="UniProtKB-KW"/>
</dbReference>
<protein>
    <submittedName>
        <fullName evidence="16">DNA repair helicase family protein</fullName>
    </submittedName>
</protein>
<dbReference type="OrthoDB" id="19182at2759"/>
<evidence type="ECO:0000256" key="13">
    <source>
        <dbReference type="ARBA" id="ARBA00023235"/>
    </source>
</evidence>
<keyword evidence="7 16" id="KW-0347">Helicase</keyword>
<keyword evidence="6" id="KW-0378">Hydrolase</keyword>
<dbReference type="GO" id="GO:0003677">
    <property type="term" value="F:DNA binding"/>
    <property type="evidence" value="ECO:0007669"/>
    <property type="project" value="UniProtKB-KW"/>
</dbReference>
<dbReference type="PANTHER" id="PTHR11472:SF34">
    <property type="entry name" value="REGULATOR OF TELOMERE ELONGATION HELICASE 1"/>
    <property type="match status" value="1"/>
</dbReference>
<dbReference type="SMART" id="SM00491">
    <property type="entry name" value="HELICc2"/>
    <property type="match status" value="1"/>
</dbReference>
<evidence type="ECO:0000256" key="9">
    <source>
        <dbReference type="ARBA" id="ARBA00023004"/>
    </source>
</evidence>
<dbReference type="SUPFAM" id="SSF52540">
    <property type="entry name" value="P-loop containing nucleoside triphosphate hydrolases"/>
    <property type="match status" value="1"/>
</dbReference>
<evidence type="ECO:0000256" key="5">
    <source>
        <dbReference type="ARBA" id="ARBA00022763"/>
    </source>
</evidence>
<evidence type="ECO:0000313" key="17">
    <source>
        <dbReference type="Proteomes" id="UP000186804"/>
    </source>
</evidence>
<evidence type="ECO:0000256" key="7">
    <source>
        <dbReference type="ARBA" id="ARBA00022806"/>
    </source>
</evidence>
<dbReference type="PANTHER" id="PTHR11472">
    <property type="entry name" value="DNA REPAIR DEAD HELICASE RAD3/XP-D SUBFAMILY MEMBER"/>
    <property type="match status" value="1"/>
</dbReference>
<keyword evidence="10" id="KW-0411">Iron-sulfur</keyword>
<dbReference type="GO" id="GO:1904430">
    <property type="term" value="P:negative regulation of t-circle formation"/>
    <property type="evidence" value="ECO:0007669"/>
    <property type="project" value="TreeGrafter"/>
</dbReference>
<dbReference type="GO" id="GO:0016818">
    <property type="term" value="F:hydrolase activity, acting on acid anhydrides, in phosphorus-containing anhydrides"/>
    <property type="evidence" value="ECO:0007669"/>
    <property type="project" value="InterPro"/>
</dbReference>
<dbReference type="InterPro" id="IPR006555">
    <property type="entry name" value="ATP-dep_Helicase_C"/>
</dbReference>
<dbReference type="GO" id="GO:0070182">
    <property type="term" value="F:DNA polymerase binding"/>
    <property type="evidence" value="ECO:0007669"/>
    <property type="project" value="TreeGrafter"/>
</dbReference>
<dbReference type="Pfam" id="PF06733">
    <property type="entry name" value="DEAD_2"/>
    <property type="match status" value="1"/>
</dbReference>
<dbReference type="CDD" id="cd18788">
    <property type="entry name" value="SF2_C_XPD"/>
    <property type="match status" value="1"/>
</dbReference>